<dbReference type="Pfam" id="PF05232">
    <property type="entry name" value="BTP"/>
    <property type="match status" value="2"/>
</dbReference>
<evidence type="ECO:0000313" key="3">
    <source>
        <dbReference type="EMBL" id="PXW43890.1"/>
    </source>
</evidence>
<dbReference type="InterPro" id="IPR007896">
    <property type="entry name" value="BTP_bacteria"/>
</dbReference>
<evidence type="ECO:0000256" key="1">
    <source>
        <dbReference type="SAM" id="Phobius"/>
    </source>
</evidence>
<feature type="transmembrane region" description="Helical" evidence="1">
    <location>
        <begin position="77"/>
        <end position="99"/>
    </location>
</feature>
<evidence type="ECO:0000259" key="2">
    <source>
        <dbReference type="Pfam" id="PF05232"/>
    </source>
</evidence>
<proteinExistence type="predicted"/>
<dbReference type="AlphaFoldDB" id="A0A318FK74"/>
<accession>A0A318FK74</accession>
<sequence length="139" mass="16293">MQGIKRRVTYVLFYELITLIIISTAFYFFSEKDASHSGALGVVTVILAIIWNTFYNTLFEWWESSLTIRGRSILRRLIHAIGFELGFVAITLSLFAWWLDLNLLDAFMLDIGLTLFFMFFTFFYNWIFDQIFGLPLSAQ</sequence>
<organism evidence="3 4">
    <name type="scientific">Klebsiella oxytoca</name>
    <dbReference type="NCBI Taxonomy" id="571"/>
    <lineage>
        <taxon>Bacteria</taxon>
        <taxon>Pseudomonadati</taxon>
        <taxon>Pseudomonadota</taxon>
        <taxon>Gammaproteobacteria</taxon>
        <taxon>Enterobacterales</taxon>
        <taxon>Enterobacteriaceae</taxon>
        <taxon>Klebsiella/Raoultella group</taxon>
        <taxon>Klebsiella</taxon>
    </lineage>
</organism>
<dbReference type="EMBL" id="QJJG01000010">
    <property type="protein sequence ID" value="PXW43890.1"/>
    <property type="molecule type" value="Genomic_DNA"/>
</dbReference>
<reference evidence="3 4" key="1">
    <citation type="submission" date="2018-05" db="EMBL/GenBank/DDBJ databases">
        <title>Freshwater and sediment microbial communities from various areas in North America, analyzing microbe dynamics in response to fracking.</title>
        <authorList>
            <person name="Lamendella R."/>
        </authorList>
    </citation>
    <scope>NUCLEOTIDE SEQUENCE [LARGE SCALE GENOMIC DNA]</scope>
    <source>
        <strain evidence="3 4">67</strain>
    </source>
</reference>
<protein>
    <submittedName>
        <fullName evidence="3">Putative membrane protein</fullName>
    </submittedName>
</protein>
<feature type="transmembrane region" description="Helical" evidence="1">
    <location>
        <begin position="12"/>
        <end position="30"/>
    </location>
</feature>
<dbReference type="InterPro" id="IPR058208">
    <property type="entry name" value="PACE"/>
</dbReference>
<keyword evidence="1" id="KW-1133">Transmembrane helix</keyword>
<dbReference type="NCBIfam" id="NF033664">
    <property type="entry name" value="PACE_transport"/>
    <property type="match status" value="1"/>
</dbReference>
<dbReference type="RefSeq" id="WP_110274607.1">
    <property type="nucleotide sequence ID" value="NZ_QJJG01000010.1"/>
</dbReference>
<feature type="transmembrane region" description="Helical" evidence="1">
    <location>
        <begin position="111"/>
        <end position="128"/>
    </location>
</feature>
<feature type="domain" description="Chlorhexidine efflux transporter" evidence="2">
    <location>
        <begin position="3"/>
        <end position="64"/>
    </location>
</feature>
<comment type="caution">
    <text evidence="3">The sequence shown here is derived from an EMBL/GenBank/DDBJ whole genome shotgun (WGS) entry which is preliminary data.</text>
</comment>
<feature type="transmembrane region" description="Helical" evidence="1">
    <location>
        <begin position="36"/>
        <end position="56"/>
    </location>
</feature>
<gene>
    <name evidence="3" type="ORF">DET57_1104</name>
</gene>
<dbReference type="Proteomes" id="UP000247485">
    <property type="component" value="Unassembled WGS sequence"/>
</dbReference>
<keyword evidence="1" id="KW-0812">Transmembrane</keyword>
<evidence type="ECO:0000313" key="4">
    <source>
        <dbReference type="Proteomes" id="UP000247485"/>
    </source>
</evidence>
<feature type="domain" description="Chlorhexidine efflux transporter" evidence="2">
    <location>
        <begin position="71"/>
        <end position="133"/>
    </location>
</feature>
<keyword evidence="1" id="KW-0472">Membrane</keyword>
<name>A0A318FK74_KLEOX</name>